<dbReference type="OrthoDB" id="5524782at2"/>
<name>A0A7K1LHV1_9MICC</name>
<dbReference type="Proteomes" id="UP000462152">
    <property type="component" value="Unassembled WGS sequence"/>
</dbReference>
<dbReference type="GO" id="GO:0003677">
    <property type="term" value="F:DNA binding"/>
    <property type="evidence" value="ECO:0007669"/>
    <property type="project" value="UniProtKB-KW"/>
</dbReference>
<dbReference type="EMBL" id="WOGT01000002">
    <property type="protein sequence ID" value="MUN54759.1"/>
    <property type="molecule type" value="Genomic_DNA"/>
</dbReference>
<dbReference type="AlphaFoldDB" id="A0A7K1LHV1"/>
<sequence length="73" mass="8400">MQNQKYASPQEIAEYLLTTEAKLANDRYHGVGLPYTKFGRKILYSWEAVEAYLEKNTVNTTKSQAGQKDQENK</sequence>
<evidence type="ECO:0000313" key="1">
    <source>
        <dbReference type="EMBL" id="MUN54759.1"/>
    </source>
</evidence>
<keyword evidence="2" id="KW-1185">Reference proteome</keyword>
<gene>
    <name evidence="1" type="ORF">GMA10_05970</name>
</gene>
<keyword evidence="1" id="KW-0238">DNA-binding</keyword>
<proteinExistence type="predicted"/>
<reference evidence="1 2" key="1">
    <citation type="submission" date="2019-12" db="EMBL/GenBank/DDBJ databases">
        <authorList>
            <person name="Li J."/>
            <person name="Shi Y."/>
            <person name="Xu G."/>
            <person name="Xiao D."/>
            <person name="Ran X."/>
        </authorList>
    </citation>
    <scope>NUCLEOTIDE SEQUENCE [LARGE SCALE GENOMIC DNA]</scope>
    <source>
        <strain evidence="1 2">JCM 15915</strain>
    </source>
</reference>
<evidence type="ECO:0000313" key="2">
    <source>
        <dbReference type="Proteomes" id="UP000462152"/>
    </source>
</evidence>
<protein>
    <submittedName>
        <fullName evidence="1">DNA-binding protein</fullName>
    </submittedName>
</protein>
<comment type="caution">
    <text evidence="1">The sequence shown here is derived from an EMBL/GenBank/DDBJ whole genome shotgun (WGS) entry which is preliminary data.</text>
</comment>
<accession>A0A7K1LHV1</accession>
<organism evidence="1 2">
    <name type="scientific">Rothia koreensis</name>
    <dbReference type="NCBI Taxonomy" id="592378"/>
    <lineage>
        <taxon>Bacteria</taxon>
        <taxon>Bacillati</taxon>
        <taxon>Actinomycetota</taxon>
        <taxon>Actinomycetes</taxon>
        <taxon>Micrococcales</taxon>
        <taxon>Micrococcaceae</taxon>
        <taxon>Rothia</taxon>
    </lineage>
</organism>